<reference evidence="1" key="1">
    <citation type="submission" date="2020-08" db="EMBL/GenBank/DDBJ databases">
        <title>Multicomponent nature underlies the extraordinary mechanical properties of spider dragline silk.</title>
        <authorList>
            <person name="Kono N."/>
            <person name="Nakamura H."/>
            <person name="Mori M."/>
            <person name="Yoshida Y."/>
            <person name="Ohtoshi R."/>
            <person name="Malay A.D."/>
            <person name="Moran D.A.P."/>
            <person name="Tomita M."/>
            <person name="Numata K."/>
            <person name="Arakawa K."/>
        </authorList>
    </citation>
    <scope>NUCLEOTIDE SEQUENCE</scope>
</reference>
<dbReference type="GO" id="GO:0003697">
    <property type="term" value="F:single-stranded DNA binding"/>
    <property type="evidence" value="ECO:0007669"/>
    <property type="project" value="TreeGrafter"/>
</dbReference>
<dbReference type="Gene3D" id="3.30.420.10">
    <property type="entry name" value="Ribonuclease H-like superfamily/Ribonuclease H"/>
    <property type="match status" value="1"/>
</dbReference>
<dbReference type="InterPro" id="IPR001888">
    <property type="entry name" value="Transposase_1"/>
</dbReference>
<dbReference type="GO" id="GO:0046975">
    <property type="term" value="F:histone H3K36 methyltransferase activity"/>
    <property type="evidence" value="ECO:0007669"/>
    <property type="project" value="TreeGrafter"/>
</dbReference>
<dbReference type="GO" id="GO:0000793">
    <property type="term" value="C:condensed chromosome"/>
    <property type="evidence" value="ECO:0007669"/>
    <property type="project" value="TreeGrafter"/>
</dbReference>
<name>A0A8X6SJL9_TRICX</name>
<keyword evidence="2" id="KW-1185">Reference proteome</keyword>
<sequence length="95" mass="11167">MVTGDEKCVTYDSIVRKRSSSNRGELAQMVAKSGLTAKKFLLCIWWNWKGIIYYELLPYDQTLNSDLYCPQLDHLKPAIDKKWPEFPKRRSVVFH</sequence>
<dbReference type="GO" id="GO:0044774">
    <property type="term" value="P:mitotic DNA integrity checkpoint signaling"/>
    <property type="evidence" value="ECO:0007669"/>
    <property type="project" value="TreeGrafter"/>
</dbReference>
<dbReference type="GO" id="GO:0000014">
    <property type="term" value="F:single-stranded DNA endodeoxyribonuclease activity"/>
    <property type="evidence" value="ECO:0007669"/>
    <property type="project" value="TreeGrafter"/>
</dbReference>
<comment type="caution">
    <text evidence="1">The sequence shown here is derived from an EMBL/GenBank/DDBJ whole genome shotgun (WGS) entry which is preliminary data.</text>
</comment>
<dbReference type="AlphaFoldDB" id="A0A8X6SJL9"/>
<dbReference type="PANTHER" id="PTHR46060">
    <property type="entry name" value="MARINER MOS1 TRANSPOSASE-LIKE PROTEIN"/>
    <property type="match status" value="1"/>
</dbReference>
<gene>
    <name evidence="1" type="ORF">TNCV_234771</name>
</gene>
<dbReference type="GO" id="GO:0035861">
    <property type="term" value="C:site of double-strand break"/>
    <property type="evidence" value="ECO:0007669"/>
    <property type="project" value="TreeGrafter"/>
</dbReference>
<dbReference type="PANTHER" id="PTHR46060:SF2">
    <property type="entry name" value="HISTONE-LYSINE N-METHYLTRANSFERASE SETMAR"/>
    <property type="match status" value="1"/>
</dbReference>
<dbReference type="GO" id="GO:0006303">
    <property type="term" value="P:double-strand break repair via nonhomologous end joining"/>
    <property type="evidence" value="ECO:0007669"/>
    <property type="project" value="TreeGrafter"/>
</dbReference>
<dbReference type="Proteomes" id="UP000887159">
    <property type="component" value="Unassembled WGS sequence"/>
</dbReference>
<accession>A0A8X6SJL9</accession>
<dbReference type="GO" id="GO:0000729">
    <property type="term" value="P:DNA double-strand break processing"/>
    <property type="evidence" value="ECO:0007669"/>
    <property type="project" value="TreeGrafter"/>
</dbReference>
<dbReference type="GO" id="GO:0044547">
    <property type="term" value="F:DNA topoisomerase binding"/>
    <property type="evidence" value="ECO:0007669"/>
    <property type="project" value="TreeGrafter"/>
</dbReference>
<dbReference type="GO" id="GO:0031297">
    <property type="term" value="P:replication fork processing"/>
    <property type="evidence" value="ECO:0007669"/>
    <property type="project" value="TreeGrafter"/>
</dbReference>
<dbReference type="InterPro" id="IPR052709">
    <property type="entry name" value="Transposase-MT_Hybrid"/>
</dbReference>
<evidence type="ECO:0000313" key="1">
    <source>
        <dbReference type="EMBL" id="GFY14927.1"/>
    </source>
</evidence>
<dbReference type="InterPro" id="IPR036397">
    <property type="entry name" value="RNaseH_sf"/>
</dbReference>
<dbReference type="Pfam" id="PF01359">
    <property type="entry name" value="Transposase_1"/>
    <property type="match status" value="1"/>
</dbReference>
<dbReference type="GO" id="GO:0005634">
    <property type="term" value="C:nucleus"/>
    <property type="evidence" value="ECO:0007669"/>
    <property type="project" value="TreeGrafter"/>
</dbReference>
<dbReference type="EMBL" id="BMAU01021332">
    <property type="protein sequence ID" value="GFY14927.1"/>
    <property type="molecule type" value="Genomic_DNA"/>
</dbReference>
<dbReference type="GO" id="GO:0015074">
    <property type="term" value="P:DNA integration"/>
    <property type="evidence" value="ECO:0007669"/>
    <property type="project" value="TreeGrafter"/>
</dbReference>
<evidence type="ECO:0000313" key="2">
    <source>
        <dbReference type="Proteomes" id="UP000887159"/>
    </source>
</evidence>
<proteinExistence type="predicted"/>
<protein>
    <submittedName>
        <fullName evidence="1">Putative DD34D transposase</fullName>
    </submittedName>
</protein>
<dbReference type="GO" id="GO:0042800">
    <property type="term" value="F:histone H3K4 methyltransferase activity"/>
    <property type="evidence" value="ECO:0007669"/>
    <property type="project" value="TreeGrafter"/>
</dbReference>
<organism evidence="1 2">
    <name type="scientific">Trichonephila clavipes</name>
    <name type="common">Golden silk orbweaver</name>
    <name type="synonym">Nephila clavipes</name>
    <dbReference type="NCBI Taxonomy" id="2585209"/>
    <lineage>
        <taxon>Eukaryota</taxon>
        <taxon>Metazoa</taxon>
        <taxon>Ecdysozoa</taxon>
        <taxon>Arthropoda</taxon>
        <taxon>Chelicerata</taxon>
        <taxon>Arachnida</taxon>
        <taxon>Araneae</taxon>
        <taxon>Araneomorphae</taxon>
        <taxon>Entelegynae</taxon>
        <taxon>Araneoidea</taxon>
        <taxon>Nephilidae</taxon>
        <taxon>Trichonephila</taxon>
    </lineage>
</organism>
<dbReference type="GO" id="GO:0003690">
    <property type="term" value="F:double-stranded DNA binding"/>
    <property type="evidence" value="ECO:0007669"/>
    <property type="project" value="TreeGrafter"/>
</dbReference>